<dbReference type="Gene3D" id="3.40.50.12780">
    <property type="entry name" value="N-terminal domain of ligase-like"/>
    <property type="match status" value="1"/>
</dbReference>
<dbReference type="Gene3D" id="3.30.300.30">
    <property type="match status" value="1"/>
</dbReference>
<evidence type="ECO:0000259" key="6">
    <source>
        <dbReference type="Pfam" id="PF13193"/>
    </source>
</evidence>
<dbReference type="GO" id="GO:0044539">
    <property type="term" value="P:long-chain fatty acid import into cell"/>
    <property type="evidence" value="ECO:0007669"/>
    <property type="project" value="TreeGrafter"/>
</dbReference>
<dbReference type="Pfam" id="PF00501">
    <property type="entry name" value="AMP-binding"/>
    <property type="match status" value="1"/>
</dbReference>
<name>A0A7I9V1N9_9ACTN</name>
<dbReference type="InterPro" id="IPR045851">
    <property type="entry name" value="AMP-bd_C_sf"/>
</dbReference>
<dbReference type="OrthoDB" id="9803968at2"/>
<keyword evidence="3" id="KW-0547">Nucleotide-binding</keyword>
<evidence type="ECO:0000256" key="2">
    <source>
        <dbReference type="ARBA" id="ARBA00022598"/>
    </source>
</evidence>
<evidence type="ECO:0000313" key="7">
    <source>
        <dbReference type="EMBL" id="GED99061.1"/>
    </source>
</evidence>
<dbReference type="Proteomes" id="UP000444980">
    <property type="component" value="Unassembled WGS sequence"/>
</dbReference>
<keyword evidence="8" id="KW-1185">Reference proteome</keyword>
<dbReference type="EMBL" id="BJOU01000017">
    <property type="protein sequence ID" value="GED99061.1"/>
    <property type="molecule type" value="Genomic_DNA"/>
</dbReference>
<dbReference type="RefSeq" id="WP_161928386.1">
    <property type="nucleotide sequence ID" value="NZ_BJOU01000017.1"/>
</dbReference>
<dbReference type="InterPro" id="IPR000873">
    <property type="entry name" value="AMP-dep_synth/lig_dom"/>
</dbReference>
<dbReference type="Pfam" id="PF13193">
    <property type="entry name" value="AMP-binding_C"/>
    <property type="match status" value="1"/>
</dbReference>
<dbReference type="PANTHER" id="PTHR43107">
    <property type="entry name" value="LONG-CHAIN FATTY ACID TRANSPORT PROTEIN"/>
    <property type="match status" value="1"/>
</dbReference>
<evidence type="ECO:0000259" key="5">
    <source>
        <dbReference type="Pfam" id="PF00501"/>
    </source>
</evidence>
<proteinExistence type="inferred from homology"/>
<keyword evidence="4" id="KW-0067">ATP-binding</keyword>
<keyword evidence="2" id="KW-0436">Ligase</keyword>
<dbReference type="InterPro" id="IPR020845">
    <property type="entry name" value="AMP-binding_CS"/>
</dbReference>
<gene>
    <name evidence="7" type="ORF">nbrc107697_31000</name>
</gene>
<protein>
    <submittedName>
        <fullName evidence="7">Acyl-CoA synthetase</fullName>
    </submittedName>
</protein>
<dbReference type="PANTHER" id="PTHR43107:SF15">
    <property type="entry name" value="FATTY ACID TRANSPORT PROTEIN 3, ISOFORM A"/>
    <property type="match status" value="1"/>
</dbReference>
<comment type="caution">
    <text evidence="7">The sequence shown here is derived from an EMBL/GenBank/DDBJ whole genome shotgun (WGS) entry which is preliminary data.</text>
</comment>
<evidence type="ECO:0000256" key="4">
    <source>
        <dbReference type="ARBA" id="ARBA00022840"/>
    </source>
</evidence>
<accession>A0A7I9V1N9</accession>
<dbReference type="GO" id="GO:0005324">
    <property type="term" value="F:long-chain fatty acid transmembrane transporter activity"/>
    <property type="evidence" value="ECO:0007669"/>
    <property type="project" value="TreeGrafter"/>
</dbReference>
<reference evidence="8" key="1">
    <citation type="submission" date="2019-06" db="EMBL/GenBank/DDBJ databases">
        <title>Gordonia isolated from sludge of a wastewater treatment plant.</title>
        <authorList>
            <person name="Tamura T."/>
            <person name="Aoyama K."/>
            <person name="Kang Y."/>
            <person name="Saito S."/>
            <person name="Akiyama N."/>
            <person name="Yazawa K."/>
            <person name="Gonoi T."/>
            <person name="Mikami Y."/>
        </authorList>
    </citation>
    <scope>NUCLEOTIDE SEQUENCE [LARGE SCALE GENOMIC DNA]</scope>
    <source>
        <strain evidence="8">NBRC 107697</strain>
    </source>
</reference>
<dbReference type="SUPFAM" id="SSF56801">
    <property type="entry name" value="Acetyl-CoA synthetase-like"/>
    <property type="match status" value="1"/>
</dbReference>
<organism evidence="7 8">
    <name type="scientific">Gordonia crocea</name>
    <dbReference type="NCBI Taxonomy" id="589162"/>
    <lineage>
        <taxon>Bacteria</taxon>
        <taxon>Bacillati</taxon>
        <taxon>Actinomycetota</taxon>
        <taxon>Actinomycetes</taxon>
        <taxon>Mycobacteriales</taxon>
        <taxon>Gordoniaceae</taxon>
        <taxon>Gordonia</taxon>
    </lineage>
</organism>
<dbReference type="PROSITE" id="PS00455">
    <property type="entry name" value="AMP_BINDING"/>
    <property type="match status" value="1"/>
</dbReference>
<dbReference type="GO" id="GO:0004467">
    <property type="term" value="F:long-chain fatty acid-CoA ligase activity"/>
    <property type="evidence" value="ECO:0007669"/>
    <property type="project" value="TreeGrafter"/>
</dbReference>
<dbReference type="InterPro" id="IPR025110">
    <property type="entry name" value="AMP-bd_C"/>
</dbReference>
<dbReference type="InterPro" id="IPR042099">
    <property type="entry name" value="ANL_N_sf"/>
</dbReference>
<feature type="domain" description="AMP-binding enzyme C-terminal" evidence="6">
    <location>
        <begin position="411"/>
        <end position="483"/>
    </location>
</feature>
<feature type="domain" description="AMP-dependent synthetase/ligase" evidence="5">
    <location>
        <begin position="28"/>
        <end position="360"/>
    </location>
</feature>
<comment type="similarity">
    <text evidence="1">Belongs to the ATP-dependent AMP-binding enzyme family.</text>
</comment>
<evidence type="ECO:0000256" key="3">
    <source>
        <dbReference type="ARBA" id="ARBA00022741"/>
    </source>
</evidence>
<dbReference type="AlphaFoldDB" id="A0A7I9V1N9"/>
<evidence type="ECO:0000313" key="8">
    <source>
        <dbReference type="Proteomes" id="UP000444980"/>
    </source>
</evidence>
<sequence>MSTVTDARSLSELLAPLTAVTDRGLRCGDAQVSWRDHLRRAARLAAAIDEQLDPARPPHVGVAAANSISYCEALAAAALGGFVVVGLNTTRRGEALRRDAEKADCQFVLVDGSTAGLIADAGLAVATYDLDGREWAERLARHRLPAEAVVVPRSPDQQLMLIFTSGTTGEPKAVRCSHRKFAAPAVMLAQRFGLGPTDVVYLSMPLFHSNATIAGWAVALAAGASIALRPSFSARGFIDDLHRYRVTYANYVGTPLHYVLAVPPDPRDAQVALRIMYGNEATAADRAAFAERFGATVVDGFGSTEGGVSISRTPDTPADALGPLIAPVAVVDPKSLAPMPVGEVGEIVNTSGPGLFDGYYHDDEATVQRIRGGMYRTGDLGWVGEDGYVRFAGRLGDWARVDGENIGTAPIEAILLRHPAIRRAAVYGVPVEIGDELWAALVAPGLTAQEFSDFLAAQPDLGPKQWPSQVRIVDALPQTATFKTVRAALRDAGFGPDWSRCADDGRYRPSPPTGP</sequence>
<dbReference type="GO" id="GO:0005886">
    <property type="term" value="C:plasma membrane"/>
    <property type="evidence" value="ECO:0007669"/>
    <property type="project" value="TreeGrafter"/>
</dbReference>
<evidence type="ECO:0000256" key="1">
    <source>
        <dbReference type="ARBA" id="ARBA00006432"/>
    </source>
</evidence>
<dbReference type="GO" id="GO:0005524">
    <property type="term" value="F:ATP binding"/>
    <property type="evidence" value="ECO:0007669"/>
    <property type="project" value="UniProtKB-KW"/>
</dbReference>